<proteinExistence type="predicted"/>
<comment type="caution">
    <text evidence="2">The sequence shown here is derived from an EMBL/GenBank/DDBJ whole genome shotgun (WGS) entry which is preliminary data.</text>
</comment>
<feature type="region of interest" description="Disordered" evidence="1">
    <location>
        <begin position="220"/>
        <end position="253"/>
    </location>
</feature>
<dbReference type="EMBL" id="LNIX01000030">
    <property type="protein sequence ID" value="OXA41253.1"/>
    <property type="molecule type" value="Genomic_DNA"/>
</dbReference>
<name>A0A226D7X9_FOLCA</name>
<sequence>MGFNVVYHYLDEDKIQKEFLVLDLWIRKEETKKVLCDDKGNPLYHDNGEVKEAVFNSYVFKWPTTSGPSSNTKLRELYRKKEIPDSTWEEYNCCFVKRKGRNYATAEKILRACQEAERKGESIAEAAKSADDEPPPKETRKFRALRAEEASRKVAWPPRRKRRSGPSLCRVEDLHSPTISDSEDGSPPHHKRTDLESDDDLDDSVLQSNQNALTSLQQSLNNTNSTPSASPLLPPPSTPLASTPKRRKMKDEDEILRKLYPGVDLDKPITGRDFLKCHRILMKAVLQLKGTYSSQALCENEASGGTSEEADDILRQWPVMDKDAFTTLEAALFSRREEEVQLEGSGSSKKGKYKSMLKAIIAEEKFIHKNVEGMIPKLLKAMFSVQVQPHFVFSSKSTTKNPDTIRFEVTESYMVVKDAVLLKHPSADILTIREKIKTWWDHKSDRTKGIAKND</sequence>
<dbReference type="Proteomes" id="UP000198287">
    <property type="component" value="Unassembled WGS sequence"/>
</dbReference>
<reference evidence="2 3" key="1">
    <citation type="submission" date="2015-12" db="EMBL/GenBank/DDBJ databases">
        <title>The genome of Folsomia candida.</title>
        <authorList>
            <person name="Faddeeva A."/>
            <person name="Derks M.F."/>
            <person name="Anvar Y."/>
            <person name="Smit S."/>
            <person name="Van Straalen N."/>
            <person name="Roelofs D."/>
        </authorList>
    </citation>
    <scope>NUCLEOTIDE SEQUENCE [LARGE SCALE GENOMIC DNA]</scope>
    <source>
        <strain evidence="2 3">VU population</strain>
        <tissue evidence="2">Whole body</tissue>
    </source>
</reference>
<accession>A0A226D7X9</accession>
<feature type="region of interest" description="Disordered" evidence="1">
    <location>
        <begin position="124"/>
        <end position="203"/>
    </location>
</feature>
<protein>
    <submittedName>
        <fullName evidence="2">Uncharacterized protein</fullName>
    </submittedName>
</protein>
<keyword evidence="3" id="KW-1185">Reference proteome</keyword>
<organism evidence="2 3">
    <name type="scientific">Folsomia candida</name>
    <name type="common">Springtail</name>
    <dbReference type="NCBI Taxonomy" id="158441"/>
    <lineage>
        <taxon>Eukaryota</taxon>
        <taxon>Metazoa</taxon>
        <taxon>Ecdysozoa</taxon>
        <taxon>Arthropoda</taxon>
        <taxon>Hexapoda</taxon>
        <taxon>Collembola</taxon>
        <taxon>Entomobryomorpha</taxon>
        <taxon>Isotomoidea</taxon>
        <taxon>Isotomidae</taxon>
        <taxon>Proisotominae</taxon>
        <taxon>Folsomia</taxon>
    </lineage>
</organism>
<dbReference type="AlphaFoldDB" id="A0A226D7X9"/>
<evidence type="ECO:0000313" key="3">
    <source>
        <dbReference type="Proteomes" id="UP000198287"/>
    </source>
</evidence>
<gene>
    <name evidence="2" type="ORF">Fcan01_24086</name>
</gene>
<evidence type="ECO:0000256" key="1">
    <source>
        <dbReference type="SAM" id="MobiDB-lite"/>
    </source>
</evidence>
<evidence type="ECO:0000313" key="2">
    <source>
        <dbReference type="EMBL" id="OXA41253.1"/>
    </source>
</evidence>
<feature type="compositionally biased region" description="Basic and acidic residues" evidence="1">
    <location>
        <begin position="124"/>
        <end position="152"/>
    </location>
</feature>